<reference evidence="7" key="1">
    <citation type="submission" date="2022-11" db="EMBL/GenBank/DDBJ databases">
        <authorList>
            <person name="Hyden B.L."/>
            <person name="Feng K."/>
            <person name="Yates T."/>
            <person name="Jawdy S."/>
            <person name="Smart L.B."/>
            <person name="Muchero W."/>
        </authorList>
    </citation>
    <scope>NUCLEOTIDE SEQUENCE</scope>
    <source>
        <tissue evidence="7">Shoot tip</tissue>
    </source>
</reference>
<comment type="subcellular location">
    <subcellularLocation>
        <location evidence="1">Nucleus</location>
    </subcellularLocation>
</comment>
<feature type="region of interest" description="Disordered" evidence="5">
    <location>
        <begin position="233"/>
        <end position="254"/>
    </location>
</feature>
<feature type="region of interest" description="Disordered" evidence="5">
    <location>
        <begin position="1"/>
        <end position="22"/>
    </location>
</feature>
<evidence type="ECO:0000259" key="6">
    <source>
        <dbReference type="Pfam" id="PF00249"/>
    </source>
</evidence>
<sequence length="307" mass="34804">MRIEVESSPIKGSPISSSNDMRNIKRRVGVNFQEIGLRPAMVRPYVRSKMARLRWTPDLHHCFVHAVERLGGEDRATPKMVLQMMDVKDLTISHVKSHLQMYRSMKNEQVIQEAGMAGKKNGREPRVHHSNYFPHTMCCHQNHLNGKGLITNDDEELLYQGRGVHTPADGIALKNASLPSQRRQKKVLWIGKRVDDPIFHEEIARKEGEKKPDNYIIFKDLLKSCNSEVHTPLHVKERNEQDKMPAGATGCSKSHRSLEELTETAQRIDGDRMSLSLNSNVSEPLSKFSEAKNSSGLQDVSLELTLA</sequence>
<dbReference type="InterPro" id="IPR046955">
    <property type="entry name" value="PHR1-like"/>
</dbReference>
<name>A0A9Q0UEX5_9ROSI</name>
<dbReference type="InterPro" id="IPR006447">
    <property type="entry name" value="Myb_dom_plants"/>
</dbReference>
<protein>
    <submittedName>
        <fullName evidence="7">MYB FAMILY TRANSCRIPTION FACTOR PHL7-LIKE</fullName>
    </submittedName>
</protein>
<evidence type="ECO:0000256" key="2">
    <source>
        <dbReference type="ARBA" id="ARBA00023015"/>
    </source>
</evidence>
<feature type="domain" description="Myb-like" evidence="6">
    <location>
        <begin position="52"/>
        <end position="103"/>
    </location>
</feature>
<comment type="caution">
    <text evidence="7">The sequence shown here is derived from an EMBL/GenBank/DDBJ whole genome shotgun (WGS) entry which is preliminary data.</text>
</comment>
<accession>A0A9Q0UEX5</accession>
<keyword evidence="8" id="KW-1185">Reference proteome</keyword>
<feature type="compositionally biased region" description="Low complexity" evidence="5">
    <location>
        <begin position="7"/>
        <end position="18"/>
    </location>
</feature>
<evidence type="ECO:0000256" key="5">
    <source>
        <dbReference type="SAM" id="MobiDB-lite"/>
    </source>
</evidence>
<proteinExistence type="predicted"/>
<dbReference type="EMBL" id="JAPFFM010000012">
    <property type="protein sequence ID" value="KAJ6728855.1"/>
    <property type="molecule type" value="Genomic_DNA"/>
</dbReference>
<dbReference type="AlphaFoldDB" id="A0A9Q0UEX5"/>
<dbReference type="Pfam" id="PF00249">
    <property type="entry name" value="Myb_DNA-binding"/>
    <property type="match status" value="1"/>
</dbReference>
<dbReference type="Proteomes" id="UP001151752">
    <property type="component" value="Chromosome 11"/>
</dbReference>
<keyword evidence="2" id="KW-0805">Transcription regulation</keyword>
<dbReference type="NCBIfam" id="TIGR01557">
    <property type="entry name" value="myb_SHAQKYF"/>
    <property type="match status" value="1"/>
</dbReference>
<evidence type="ECO:0000313" key="7">
    <source>
        <dbReference type="EMBL" id="KAJ6728855.1"/>
    </source>
</evidence>
<evidence type="ECO:0000313" key="8">
    <source>
        <dbReference type="Proteomes" id="UP001151752"/>
    </source>
</evidence>
<evidence type="ECO:0000256" key="1">
    <source>
        <dbReference type="ARBA" id="ARBA00004123"/>
    </source>
</evidence>
<dbReference type="Gene3D" id="1.10.10.60">
    <property type="entry name" value="Homeodomain-like"/>
    <property type="match status" value="1"/>
</dbReference>
<gene>
    <name evidence="7" type="ORF">OIU74_006856</name>
</gene>
<keyword evidence="4" id="KW-0539">Nucleus</keyword>
<evidence type="ECO:0000256" key="4">
    <source>
        <dbReference type="ARBA" id="ARBA00023242"/>
    </source>
</evidence>
<organism evidence="7 8">
    <name type="scientific">Salix koriyanagi</name>
    <dbReference type="NCBI Taxonomy" id="2511006"/>
    <lineage>
        <taxon>Eukaryota</taxon>
        <taxon>Viridiplantae</taxon>
        <taxon>Streptophyta</taxon>
        <taxon>Embryophyta</taxon>
        <taxon>Tracheophyta</taxon>
        <taxon>Spermatophyta</taxon>
        <taxon>Magnoliopsida</taxon>
        <taxon>eudicotyledons</taxon>
        <taxon>Gunneridae</taxon>
        <taxon>Pentapetalae</taxon>
        <taxon>rosids</taxon>
        <taxon>fabids</taxon>
        <taxon>Malpighiales</taxon>
        <taxon>Salicaceae</taxon>
        <taxon>Saliceae</taxon>
        <taxon>Salix</taxon>
    </lineage>
</organism>
<dbReference type="PANTHER" id="PTHR31314">
    <property type="entry name" value="MYB FAMILY TRANSCRIPTION FACTOR PHL7-LIKE"/>
    <property type="match status" value="1"/>
</dbReference>
<dbReference type="SUPFAM" id="SSF46689">
    <property type="entry name" value="Homeodomain-like"/>
    <property type="match status" value="1"/>
</dbReference>
<dbReference type="InterPro" id="IPR009057">
    <property type="entry name" value="Homeodomain-like_sf"/>
</dbReference>
<feature type="compositionally biased region" description="Basic and acidic residues" evidence="5">
    <location>
        <begin position="234"/>
        <end position="243"/>
    </location>
</feature>
<dbReference type="FunFam" id="1.10.10.60:FF:000002">
    <property type="entry name" value="Myb family transcription factor"/>
    <property type="match status" value="1"/>
</dbReference>
<dbReference type="InterPro" id="IPR001005">
    <property type="entry name" value="SANT/Myb"/>
</dbReference>
<evidence type="ECO:0000256" key="3">
    <source>
        <dbReference type="ARBA" id="ARBA00023163"/>
    </source>
</evidence>
<keyword evidence="3" id="KW-0804">Transcription</keyword>
<dbReference type="GO" id="GO:0005634">
    <property type="term" value="C:nucleus"/>
    <property type="evidence" value="ECO:0007669"/>
    <property type="project" value="UniProtKB-SubCell"/>
</dbReference>
<dbReference type="GO" id="GO:0003677">
    <property type="term" value="F:DNA binding"/>
    <property type="evidence" value="ECO:0007669"/>
    <property type="project" value="InterPro"/>
</dbReference>
<dbReference type="GO" id="GO:0003700">
    <property type="term" value="F:DNA-binding transcription factor activity"/>
    <property type="evidence" value="ECO:0007669"/>
    <property type="project" value="InterPro"/>
</dbReference>
<dbReference type="PANTHER" id="PTHR31314:SF84">
    <property type="entry name" value="HOMEODOMAIN-LIKE SUPERFAMILY PROTEIN-RELATED"/>
    <property type="match status" value="1"/>
</dbReference>
<reference evidence="7" key="2">
    <citation type="journal article" date="2023" name="Int. J. Mol. Sci.">
        <title>De Novo Assembly and Annotation of 11 Diverse Shrub Willow (Salix) Genomes Reveals Novel Gene Organization in Sex-Linked Regions.</title>
        <authorList>
            <person name="Hyden B."/>
            <person name="Feng K."/>
            <person name="Yates T.B."/>
            <person name="Jawdy S."/>
            <person name="Cereghino C."/>
            <person name="Smart L.B."/>
            <person name="Muchero W."/>
        </authorList>
    </citation>
    <scope>NUCLEOTIDE SEQUENCE</scope>
    <source>
        <tissue evidence="7">Shoot tip</tissue>
    </source>
</reference>